<feature type="transmembrane region" description="Helical" evidence="1">
    <location>
        <begin position="39"/>
        <end position="57"/>
    </location>
</feature>
<evidence type="ECO:0000256" key="1">
    <source>
        <dbReference type="SAM" id="Phobius"/>
    </source>
</evidence>
<keyword evidence="1" id="KW-1133">Transmembrane helix</keyword>
<dbReference type="SUPFAM" id="SSF54001">
    <property type="entry name" value="Cysteine proteinases"/>
    <property type="match status" value="1"/>
</dbReference>
<name>A0A9D1TNR0_9BACT</name>
<reference evidence="2" key="2">
    <citation type="submission" date="2021-04" db="EMBL/GenBank/DDBJ databases">
        <authorList>
            <person name="Gilroy R."/>
        </authorList>
    </citation>
    <scope>NUCLEOTIDE SEQUENCE</scope>
    <source>
        <strain evidence="2">ChiHecec2B26-446</strain>
    </source>
</reference>
<dbReference type="PANTHER" id="PTHR39327">
    <property type="match status" value="1"/>
</dbReference>
<dbReference type="InterPro" id="IPR010319">
    <property type="entry name" value="Transglutaminase-like_Cys_pept"/>
</dbReference>
<evidence type="ECO:0000313" key="2">
    <source>
        <dbReference type="EMBL" id="HIV99882.1"/>
    </source>
</evidence>
<dbReference type="Proteomes" id="UP000886752">
    <property type="component" value="Unassembled WGS sequence"/>
</dbReference>
<dbReference type="PANTHER" id="PTHR39327:SF1">
    <property type="entry name" value="BLR5470 PROTEIN"/>
    <property type="match status" value="1"/>
</dbReference>
<dbReference type="AlphaFoldDB" id="A0A9D1TNR0"/>
<sequence>MPVVSWSQEQVSRHQTGAVRHLVCGAQGGASGRTAGPGLLRLLSIIVLALVLGIPPVPGLQVCAAQAAARQEKAAQGKAGDGFARVFRTVSLRRPMKLFPFWTSVLARDKQNPVFLEDKILRGRKTWKDLKSEVAGKEGLELARAVNRFWNAFPYIEDIRNWKRQDYWAAPYEFLKKSGDCEDYAIVKYLTLRQLGVPASDMRILVVNDTFRGLAHAVLGVNMGGTVYILDNVSNAILSHDKLGQYRPQFSVNEDNAWMHVRGKKK</sequence>
<organism evidence="2 3">
    <name type="scientific">Candidatus Desulfovibrio intestinipullorum</name>
    <dbReference type="NCBI Taxonomy" id="2838536"/>
    <lineage>
        <taxon>Bacteria</taxon>
        <taxon>Pseudomonadati</taxon>
        <taxon>Thermodesulfobacteriota</taxon>
        <taxon>Desulfovibrionia</taxon>
        <taxon>Desulfovibrionales</taxon>
        <taxon>Desulfovibrionaceae</taxon>
        <taxon>Desulfovibrio</taxon>
    </lineage>
</organism>
<protein>
    <submittedName>
        <fullName evidence="2">Transglutaminase-like cysteine peptidase</fullName>
    </submittedName>
</protein>
<dbReference type="Pfam" id="PF06035">
    <property type="entry name" value="Peptidase_C93"/>
    <property type="match status" value="1"/>
</dbReference>
<proteinExistence type="predicted"/>
<evidence type="ECO:0000313" key="3">
    <source>
        <dbReference type="Proteomes" id="UP000886752"/>
    </source>
</evidence>
<dbReference type="InterPro" id="IPR038765">
    <property type="entry name" value="Papain-like_cys_pep_sf"/>
</dbReference>
<dbReference type="Gene3D" id="3.10.620.30">
    <property type="match status" value="1"/>
</dbReference>
<keyword evidence="1" id="KW-0472">Membrane</keyword>
<gene>
    <name evidence="2" type="ORF">H9894_01635</name>
</gene>
<keyword evidence="1" id="KW-0812">Transmembrane</keyword>
<comment type="caution">
    <text evidence="2">The sequence shown here is derived from an EMBL/GenBank/DDBJ whole genome shotgun (WGS) entry which is preliminary data.</text>
</comment>
<reference evidence="2" key="1">
    <citation type="journal article" date="2021" name="PeerJ">
        <title>Extensive microbial diversity within the chicken gut microbiome revealed by metagenomics and culture.</title>
        <authorList>
            <person name="Gilroy R."/>
            <person name="Ravi A."/>
            <person name="Getino M."/>
            <person name="Pursley I."/>
            <person name="Horton D.L."/>
            <person name="Alikhan N.F."/>
            <person name="Baker D."/>
            <person name="Gharbi K."/>
            <person name="Hall N."/>
            <person name="Watson M."/>
            <person name="Adriaenssens E.M."/>
            <person name="Foster-Nyarko E."/>
            <person name="Jarju S."/>
            <person name="Secka A."/>
            <person name="Antonio M."/>
            <person name="Oren A."/>
            <person name="Chaudhuri R.R."/>
            <person name="La Ragione R."/>
            <person name="Hildebrand F."/>
            <person name="Pallen M.J."/>
        </authorList>
    </citation>
    <scope>NUCLEOTIDE SEQUENCE</scope>
    <source>
        <strain evidence="2">ChiHecec2B26-446</strain>
    </source>
</reference>
<accession>A0A9D1TNR0</accession>
<dbReference type="EMBL" id="DXHV01000019">
    <property type="protein sequence ID" value="HIV99882.1"/>
    <property type="molecule type" value="Genomic_DNA"/>
</dbReference>